<dbReference type="RefSeq" id="WP_263998442.1">
    <property type="nucleotide sequence ID" value="NZ_JACKVK010000012.1"/>
</dbReference>
<proteinExistence type="predicted"/>
<accession>A0A9X2Z7M6</accession>
<sequence>MIIQSSYIPTASAGPPSTARGGVFGTRWLHGAAVVRILFGLLWAVDASFKWSPGFRGGQTLPDELSRAGKVQTPVIHQWLELWNTVALANPGLFATMMAILESLAAVALIFGVLSNLAFIGTAVLSFGIWSGAEGFHLPFHAGMTDLGPSAGYVFASLALFFAAAGSTWSLDTWLRSRLGRFSWLAAPALC</sequence>
<keyword evidence="1" id="KW-1133">Transmembrane helix</keyword>
<gene>
    <name evidence="2" type="ORF">H7K45_23325</name>
</gene>
<comment type="caution">
    <text evidence="2">The sequence shown here is derived from an EMBL/GenBank/DDBJ whole genome shotgun (WGS) entry which is preliminary data.</text>
</comment>
<evidence type="ECO:0008006" key="4">
    <source>
        <dbReference type="Google" id="ProtNLM"/>
    </source>
</evidence>
<organism evidence="2 3">
    <name type="scientific">Mycobacterium yunnanensis</name>
    <dbReference type="NCBI Taxonomy" id="368477"/>
    <lineage>
        <taxon>Bacteria</taxon>
        <taxon>Bacillati</taxon>
        <taxon>Actinomycetota</taxon>
        <taxon>Actinomycetes</taxon>
        <taxon>Mycobacteriales</taxon>
        <taxon>Mycobacteriaceae</taxon>
        <taxon>Mycobacterium</taxon>
    </lineage>
</organism>
<keyword evidence="1" id="KW-0472">Membrane</keyword>
<reference evidence="2" key="1">
    <citation type="submission" date="2020-07" db="EMBL/GenBank/DDBJ databases">
        <authorList>
            <person name="Pettersson B.M.F."/>
            <person name="Behra P.R.K."/>
            <person name="Ramesh M."/>
            <person name="Das S."/>
            <person name="Dasgupta S."/>
            <person name="Kirsebom L.A."/>
        </authorList>
    </citation>
    <scope>NUCLEOTIDE SEQUENCE</scope>
    <source>
        <strain evidence="2">DSM 44838</strain>
    </source>
</reference>
<name>A0A9X2Z7M6_9MYCO</name>
<evidence type="ECO:0000313" key="2">
    <source>
        <dbReference type="EMBL" id="MCV7423491.1"/>
    </source>
</evidence>
<keyword evidence="3" id="KW-1185">Reference proteome</keyword>
<dbReference type="Proteomes" id="UP001141629">
    <property type="component" value="Unassembled WGS sequence"/>
</dbReference>
<feature type="transmembrane region" description="Helical" evidence="1">
    <location>
        <begin position="104"/>
        <end position="130"/>
    </location>
</feature>
<feature type="transmembrane region" description="Helical" evidence="1">
    <location>
        <begin position="150"/>
        <end position="171"/>
    </location>
</feature>
<keyword evidence="1" id="KW-0812">Transmembrane</keyword>
<dbReference type="AlphaFoldDB" id="A0A9X2Z7M6"/>
<evidence type="ECO:0000313" key="3">
    <source>
        <dbReference type="Proteomes" id="UP001141629"/>
    </source>
</evidence>
<reference evidence="2" key="2">
    <citation type="journal article" date="2022" name="BMC Genomics">
        <title>Comparative genome analysis of mycobacteria focusing on tRNA and non-coding RNA.</title>
        <authorList>
            <person name="Behra P.R.K."/>
            <person name="Pettersson B.M.F."/>
            <person name="Ramesh M."/>
            <person name="Das S."/>
            <person name="Dasgupta S."/>
            <person name="Kirsebom L.A."/>
        </authorList>
    </citation>
    <scope>NUCLEOTIDE SEQUENCE</scope>
    <source>
        <strain evidence="2">DSM 44838</strain>
    </source>
</reference>
<protein>
    <recommendedName>
        <fullName evidence="4">Thiosulfate dehydrogenase [quinone] large subunit</fullName>
    </recommendedName>
</protein>
<evidence type="ECO:0000256" key="1">
    <source>
        <dbReference type="SAM" id="Phobius"/>
    </source>
</evidence>
<dbReference type="EMBL" id="JACKVK010000012">
    <property type="protein sequence ID" value="MCV7423491.1"/>
    <property type="molecule type" value="Genomic_DNA"/>
</dbReference>